<protein>
    <recommendedName>
        <fullName evidence="3">Deacetylase sirtuin-type domain-containing protein</fullName>
    </recommendedName>
</protein>
<evidence type="ECO:0000313" key="1">
    <source>
        <dbReference type="EMBL" id="MDF0752572.1"/>
    </source>
</evidence>
<dbReference type="RefSeq" id="WP_275710021.1">
    <property type="nucleotide sequence ID" value="NZ_JANCMW010000018.1"/>
</dbReference>
<keyword evidence="2" id="KW-1185">Reference proteome</keyword>
<name>A0ABT5YFV0_9GAMM</name>
<gene>
    <name evidence="1" type="ORF">NLU14_20295</name>
</gene>
<dbReference type="Proteomes" id="UP001143391">
    <property type="component" value="Unassembled WGS sequence"/>
</dbReference>
<dbReference type="SUPFAM" id="SSF52467">
    <property type="entry name" value="DHS-like NAD/FAD-binding domain"/>
    <property type="match status" value="1"/>
</dbReference>
<proteinExistence type="predicted"/>
<evidence type="ECO:0000313" key="2">
    <source>
        <dbReference type="Proteomes" id="UP001143391"/>
    </source>
</evidence>
<accession>A0ABT5YFV0</accession>
<sequence>MGGLPPYDDFEAIYANLSEDEKNSELIEDLENIIFNYFEGMELPDEPTIYDHLILSLREKDVIATFNWDPFLFQAAARNSHIKKPPKLFFLHGSVAVGICNDCRLKINAGALCPKCHQPVERSNILYPVTQKNYTADPFISNEWDAFKHYLKQGYIFTIFGYGAPVSDVEAVDLLKTAWGSPDKKALEEIEIIDLLSSDELAERWSDFIHTHHYRTVDSFYSSMTPLHPRRTCEALWECLMMLKPSYGTEFPEYAEFEELYEFIKPRLYAEKA</sequence>
<evidence type="ECO:0008006" key="3">
    <source>
        <dbReference type="Google" id="ProtNLM"/>
    </source>
</evidence>
<comment type="caution">
    <text evidence="1">The sequence shown here is derived from an EMBL/GenBank/DDBJ whole genome shotgun (WGS) entry which is preliminary data.</text>
</comment>
<dbReference type="EMBL" id="JANCMW010000018">
    <property type="protein sequence ID" value="MDF0752572.1"/>
    <property type="molecule type" value="Genomic_DNA"/>
</dbReference>
<dbReference type="InterPro" id="IPR029035">
    <property type="entry name" value="DHS-like_NAD/FAD-binding_dom"/>
</dbReference>
<reference evidence="1" key="1">
    <citation type="submission" date="2022-07" db="EMBL/GenBank/DDBJ databases">
        <title>Marinobacter iranensis a new bacterium isolate from a hipersaline lake in Iran.</title>
        <authorList>
            <person name="Mohammad A.M.A."/>
            <person name="Cristina S.-P."/>
            <person name="Antonio V."/>
        </authorList>
    </citation>
    <scope>NUCLEOTIDE SEQUENCE</scope>
    <source>
        <strain evidence="1">71-i</strain>
    </source>
</reference>
<organism evidence="1 2">
    <name type="scientific">Marinobacter iranensis</name>
    <dbReference type="NCBI Taxonomy" id="2962607"/>
    <lineage>
        <taxon>Bacteria</taxon>
        <taxon>Pseudomonadati</taxon>
        <taxon>Pseudomonadota</taxon>
        <taxon>Gammaproteobacteria</taxon>
        <taxon>Pseudomonadales</taxon>
        <taxon>Marinobacteraceae</taxon>
        <taxon>Marinobacter</taxon>
    </lineage>
</organism>